<reference evidence="1" key="1">
    <citation type="journal article" date="2014" name="Front. Microbiol.">
        <title>High frequency of phylogenetically diverse reductive dehalogenase-homologous genes in deep subseafloor sedimentary metagenomes.</title>
        <authorList>
            <person name="Kawai M."/>
            <person name="Futagami T."/>
            <person name="Toyoda A."/>
            <person name="Takaki Y."/>
            <person name="Nishi S."/>
            <person name="Hori S."/>
            <person name="Arai W."/>
            <person name="Tsubouchi T."/>
            <person name="Morono Y."/>
            <person name="Uchiyama I."/>
            <person name="Ito T."/>
            <person name="Fujiyama A."/>
            <person name="Inagaki F."/>
            <person name="Takami H."/>
        </authorList>
    </citation>
    <scope>NUCLEOTIDE SEQUENCE</scope>
    <source>
        <strain evidence="1">Expedition CK06-06</strain>
    </source>
</reference>
<name>X0XGA9_9ZZZZ</name>
<organism evidence="1">
    <name type="scientific">marine sediment metagenome</name>
    <dbReference type="NCBI Taxonomy" id="412755"/>
    <lineage>
        <taxon>unclassified sequences</taxon>
        <taxon>metagenomes</taxon>
        <taxon>ecological metagenomes</taxon>
    </lineage>
</organism>
<evidence type="ECO:0000313" key="1">
    <source>
        <dbReference type="EMBL" id="GAG42234.1"/>
    </source>
</evidence>
<proteinExistence type="predicted"/>
<protein>
    <submittedName>
        <fullName evidence="1">Uncharacterized protein</fullName>
    </submittedName>
</protein>
<comment type="caution">
    <text evidence="1">The sequence shown here is derived from an EMBL/GenBank/DDBJ whole genome shotgun (WGS) entry which is preliminary data.</text>
</comment>
<accession>X0XGA9</accession>
<gene>
    <name evidence="1" type="ORF">S01H1_85684</name>
</gene>
<dbReference type="AlphaFoldDB" id="X0XGA9"/>
<dbReference type="EMBL" id="BARS01058951">
    <property type="protein sequence ID" value="GAG42234.1"/>
    <property type="molecule type" value="Genomic_DNA"/>
</dbReference>
<feature type="non-terminal residue" evidence="1">
    <location>
        <position position="70"/>
    </location>
</feature>
<sequence>MMQFVEVTDDQVLIRDAAGVVRVMIRTDDGAGEGSGRPMAVFFDAECRALGSVSFDPTDDRLVVTLLNAN</sequence>